<evidence type="ECO:0000256" key="5">
    <source>
        <dbReference type="SAM" id="Coils"/>
    </source>
</evidence>
<gene>
    <name evidence="8" type="ORF">ADS79_03800</name>
    <name evidence="7" type="ORF">BRE01_22530</name>
</gene>
<keyword evidence="4" id="KW-0804">Transcription</keyword>
<dbReference type="PATRIC" id="fig|54915.3.peg.6131"/>
<dbReference type="Gene3D" id="1.10.10.10">
    <property type="entry name" value="Winged helix-like DNA-binding domain superfamily/Winged helix DNA-binding domain"/>
    <property type="match status" value="1"/>
</dbReference>
<dbReference type="InterPro" id="IPR050950">
    <property type="entry name" value="HTH-type_LysR_regulators"/>
</dbReference>
<dbReference type="Proteomes" id="UP000036834">
    <property type="component" value="Unassembled WGS sequence"/>
</dbReference>
<evidence type="ECO:0000313" key="9">
    <source>
        <dbReference type="Proteomes" id="UP000036834"/>
    </source>
</evidence>
<evidence type="ECO:0000256" key="3">
    <source>
        <dbReference type="ARBA" id="ARBA00023125"/>
    </source>
</evidence>
<keyword evidence="5" id="KW-0175">Coiled coil</keyword>
<accession>A0A0K9YWK9</accession>
<proteinExistence type="inferred from homology"/>
<dbReference type="OrthoDB" id="9803735at2"/>
<reference evidence="8" key="2">
    <citation type="submission" date="2015-07" db="EMBL/GenBank/DDBJ databases">
        <title>MeaNS - Measles Nucleotide Surveillance Program.</title>
        <authorList>
            <person name="Tran T."/>
            <person name="Druce J."/>
        </authorList>
    </citation>
    <scope>NUCLEOTIDE SEQUENCE</scope>
    <source>
        <strain evidence="8">DSM 9887</strain>
    </source>
</reference>
<name>A0A0K9YWK9_9BACL</name>
<dbReference type="CDD" id="cd05466">
    <property type="entry name" value="PBP2_LTTR_substrate"/>
    <property type="match status" value="1"/>
</dbReference>
<evidence type="ECO:0000256" key="2">
    <source>
        <dbReference type="ARBA" id="ARBA00023015"/>
    </source>
</evidence>
<dbReference type="EMBL" id="LGIQ01000005">
    <property type="protein sequence ID" value="KNB73109.1"/>
    <property type="molecule type" value="Genomic_DNA"/>
</dbReference>
<dbReference type="Pfam" id="PF03466">
    <property type="entry name" value="LysR_substrate"/>
    <property type="match status" value="1"/>
</dbReference>
<dbReference type="PANTHER" id="PTHR30419">
    <property type="entry name" value="HTH-TYPE TRANSCRIPTIONAL REGULATOR YBHD"/>
    <property type="match status" value="1"/>
</dbReference>
<dbReference type="SUPFAM" id="SSF46785">
    <property type="entry name" value="Winged helix' DNA-binding domain"/>
    <property type="match status" value="1"/>
</dbReference>
<keyword evidence="10" id="KW-1185">Reference proteome</keyword>
<organism evidence="8 9">
    <name type="scientific">Brevibacillus reuszeri</name>
    <dbReference type="NCBI Taxonomy" id="54915"/>
    <lineage>
        <taxon>Bacteria</taxon>
        <taxon>Bacillati</taxon>
        <taxon>Bacillota</taxon>
        <taxon>Bacilli</taxon>
        <taxon>Bacillales</taxon>
        <taxon>Paenibacillaceae</taxon>
        <taxon>Brevibacillus</taxon>
    </lineage>
</organism>
<dbReference type="Gene3D" id="3.40.190.290">
    <property type="match status" value="1"/>
</dbReference>
<dbReference type="InterPro" id="IPR036390">
    <property type="entry name" value="WH_DNA-bd_sf"/>
</dbReference>
<feature type="coiled-coil region" evidence="5">
    <location>
        <begin position="68"/>
        <end position="95"/>
    </location>
</feature>
<dbReference type="InterPro" id="IPR036388">
    <property type="entry name" value="WH-like_DNA-bd_sf"/>
</dbReference>
<dbReference type="RefSeq" id="WP_049737099.1">
    <property type="nucleotide sequence ID" value="NZ_BJON01000008.1"/>
</dbReference>
<dbReference type="GO" id="GO:0003677">
    <property type="term" value="F:DNA binding"/>
    <property type="evidence" value="ECO:0007669"/>
    <property type="project" value="UniProtKB-KW"/>
</dbReference>
<protein>
    <submittedName>
        <fullName evidence="8">LysR family transcriptional regulator</fullName>
    </submittedName>
</protein>
<dbReference type="Proteomes" id="UP000319578">
    <property type="component" value="Unassembled WGS sequence"/>
</dbReference>
<dbReference type="EMBL" id="BJON01000008">
    <property type="protein sequence ID" value="GED68551.1"/>
    <property type="molecule type" value="Genomic_DNA"/>
</dbReference>
<dbReference type="Pfam" id="PF00126">
    <property type="entry name" value="HTH_1"/>
    <property type="match status" value="1"/>
</dbReference>
<evidence type="ECO:0000259" key="6">
    <source>
        <dbReference type="PROSITE" id="PS50931"/>
    </source>
</evidence>
<dbReference type="STRING" id="54915.ADS79_03800"/>
<comment type="caution">
    <text evidence="8">The sequence shown here is derived from an EMBL/GenBank/DDBJ whole genome shotgun (WGS) entry which is preliminary data.</text>
</comment>
<evidence type="ECO:0000313" key="7">
    <source>
        <dbReference type="EMBL" id="GED68551.1"/>
    </source>
</evidence>
<keyword evidence="2" id="KW-0805">Transcription regulation</keyword>
<dbReference type="FunFam" id="1.10.10.10:FF:000001">
    <property type="entry name" value="LysR family transcriptional regulator"/>
    <property type="match status" value="1"/>
</dbReference>
<evidence type="ECO:0000256" key="4">
    <source>
        <dbReference type="ARBA" id="ARBA00023163"/>
    </source>
</evidence>
<dbReference type="InterPro" id="IPR005119">
    <property type="entry name" value="LysR_subst-bd"/>
</dbReference>
<evidence type="ECO:0000313" key="10">
    <source>
        <dbReference type="Proteomes" id="UP000319578"/>
    </source>
</evidence>
<reference evidence="7 10" key="3">
    <citation type="submission" date="2019-06" db="EMBL/GenBank/DDBJ databases">
        <title>Whole genome shotgun sequence of Brevibacillus reuszeri NBRC 15719.</title>
        <authorList>
            <person name="Hosoyama A."/>
            <person name="Uohara A."/>
            <person name="Ohji S."/>
            <person name="Ichikawa N."/>
        </authorList>
    </citation>
    <scope>NUCLEOTIDE SEQUENCE [LARGE SCALE GENOMIC DNA]</scope>
    <source>
        <strain evidence="7 10">NBRC 15719</strain>
    </source>
</reference>
<dbReference type="InterPro" id="IPR000847">
    <property type="entry name" value="LysR_HTH_N"/>
</dbReference>
<dbReference type="SUPFAM" id="SSF53850">
    <property type="entry name" value="Periplasmic binding protein-like II"/>
    <property type="match status" value="1"/>
</dbReference>
<dbReference type="PANTHER" id="PTHR30419:SF8">
    <property type="entry name" value="NITROGEN ASSIMILATION TRANSCRIPTIONAL ACTIVATOR-RELATED"/>
    <property type="match status" value="1"/>
</dbReference>
<reference evidence="9" key="1">
    <citation type="submission" date="2015-07" db="EMBL/GenBank/DDBJ databases">
        <title>Genome sequencing project for genomic taxonomy and phylogenomics of Bacillus-like bacteria.</title>
        <authorList>
            <person name="Liu B."/>
            <person name="Wang J."/>
            <person name="Zhu Y."/>
            <person name="Liu G."/>
            <person name="Chen Q."/>
            <person name="Chen Z."/>
            <person name="Lan J."/>
            <person name="Che J."/>
            <person name="Ge C."/>
            <person name="Shi H."/>
            <person name="Pan Z."/>
            <person name="Liu X."/>
        </authorList>
    </citation>
    <scope>NUCLEOTIDE SEQUENCE [LARGE SCALE GENOMIC DNA]</scope>
    <source>
        <strain evidence="9">DSM 9887</strain>
    </source>
</reference>
<evidence type="ECO:0000313" key="8">
    <source>
        <dbReference type="EMBL" id="KNB73109.1"/>
    </source>
</evidence>
<comment type="similarity">
    <text evidence="1">Belongs to the LysR transcriptional regulatory family.</text>
</comment>
<dbReference type="GO" id="GO:0003700">
    <property type="term" value="F:DNA-binding transcription factor activity"/>
    <property type="evidence" value="ECO:0007669"/>
    <property type="project" value="InterPro"/>
</dbReference>
<dbReference type="GO" id="GO:0005829">
    <property type="term" value="C:cytosol"/>
    <property type="evidence" value="ECO:0007669"/>
    <property type="project" value="TreeGrafter"/>
</dbReference>
<dbReference type="AlphaFoldDB" id="A0A0K9YWK9"/>
<sequence>MHLEQLEYIVEIAKTGSLTKASQNKHVTLSAISQSLSSLEAELGVSLFTRSRMGAVPTPEGRIIIKKALEALMKIQEIQEEAQNYTNTLSGELRLATIPGPMNLLVNAITSFKKDYPQIRTEIAEKGTQEILEDIRQNKIDIGLIIMYESLIQKSAGLGFVFERLLKGKMVVGVSKNSPLAYQDSVTPDELCQYSFVLYNDDYVKWFANDFAAKYGPVDILFTTNNTDAIRNAVRENMAVTIGLDYSFIHEPYLQYTDLVTLDLAIPDQQPIYLGCVRSEERHYSSISMSFTNRLQYDLKQKSSALQP</sequence>
<dbReference type="PROSITE" id="PS50931">
    <property type="entry name" value="HTH_LYSR"/>
    <property type="match status" value="1"/>
</dbReference>
<feature type="domain" description="HTH lysR-type" evidence="6">
    <location>
        <begin position="1"/>
        <end position="58"/>
    </location>
</feature>
<keyword evidence="3" id="KW-0238">DNA-binding</keyword>
<evidence type="ECO:0000256" key="1">
    <source>
        <dbReference type="ARBA" id="ARBA00009437"/>
    </source>
</evidence>